<keyword evidence="1" id="KW-0812">Transmembrane</keyword>
<accession>A1ASI4</accession>
<feature type="transmembrane region" description="Helical" evidence="1">
    <location>
        <begin position="15"/>
        <end position="35"/>
    </location>
</feature>
<feature type="domain" description="DUF2134" evidence="3">
    <location>
        <begin position="58"/>
        <end position="160"/>
    </location>
</feature>
<evidence type="ECO:0000313" key="5">
    <source>
        <dbReference type="Proteomes" id="UP000006732"/>
    </source>
</evidence>
<protein>
    <submittedName>
        <fullName evidence="4">TadE family protein</fullName>
    </submittedName>
</protein>
<dbReference type="KEGG" id="ppd:Ppro_2702"/>
<dbReference type="AlphaFoldDB" id="A1ASI4"/>
<organism evidence="4 5">
    <name type="scientific">Pelobacter propionicus (strain DSM 2379 / NBRC 103807 / OttBd1)</name>
    <dbReference type="NCBI Taxonomy" id="338966"/>
    <lineage>
        <taxon>Bacteria</taxon>
        <taxon>Pseudomonadati</taxon>
        <taxon>Thermodesulfobacteriota</taxon>
        <taxon>Desulfuromonadia</taxon>
        <taxon>Desulfuromonadales</taxon>
        <taxon>Desulfuromonadaceae</taxon>
        <taxon>Pelobacter</taxon>
    </lineage>
</organism>
<evidence type="ECO:0000313" key="4">
    <source>
        <dbReference type="EMBL" id="ABL00305.1"/>
    </source>
</evidence>
<dbReference type="EMBL" id="CP000482">
    <property type="protein sequence ID" value="ABL00305.1"/>
    <property type="molecule type" value="Genomic_DNA"/>
</dbReference>
<keyword evidence="5" id="KW-1185">Reference proteome</keyword>
<name>A1ASI4_PELPD</name>
<dbReference type="STRING" id="338966.Ppro_2702"/>
<proteinExistence type="predicted"/>
<reference evidence="4 5" key="1">
    <citation type="submission" date="2006-10" db="EMBL/GenBank/DDBJ databases">
        <title>Complete sequence of chromosome of Pelobacter propionicus DSM 2379.</title>
        <authorList>
            <consortium name="US DOE Joint Genome Institute"/>
            <person name="Copeland A."/>
            <person name="Lucas S."/>
            <person name="Lapidus A."/>
            <person name="Barry K."/>
            <person name="Detter J.C."/>
            <person name="Glavina del Rio T."/>
            <person name="Hammon N."/>
            <person name="Israni S."/>
            <person name="Dalin E."/>
            <person name="Tice H."/>
            <person name="Pitluck S."/>
            <person name="Saunders E."/>
            <person name="Brettin T."/>
            <person name="Bruce D."/>
            <person name="Han C."/>
            <person name="Tapia R."/>
            <person name="Schmutz J."/>
            <person name="Larimer F."/>
            <person name="Land M."/>
            <person name="Hauser L."/>
            <person name="Kyrpides N."/>
            <person name="Kim E."/>
            <person name="Lovley D."/>
            <person name="Richardson P."/>
        </authorList>
    </citation>
    <scope>NUCLEOTIDE SEQUENCE [LARGE SCALE GENOMIC DNA]</scope>
    <source>
        <strain evidence="5">DSM 2379 / NBRC 103807 / OttBd1</strain>
    </source>
</reference>
<dbReference type="InterPro" id="IPR012495">
    <property type="entry name" value="TadE-like_dom"/>
</dbReference>
<dbReference type="OrthoDB" id="5391266at2"/>
<dbReference type="Pfam" id="PF09977">
    <property type="entry name" value="Tad_C"/>
    <property type="match status" value="1"/>
</dbReference>
<dbReference type="Pfam" id="PF07811">
    <property type="entry name" value="TadE"/>
    <property type="match status" value="1"/>
</dbReference>
<dbReference type="eggNOG" id="COG4961">
    <property type="taxonomic scope" value="Bacteria"/>
</dbReference>
<evidence type="ECO:0000259" key="3">
    <source>
        <dbReference type="Pfam" id="PF09977"/>
    </source>
</evidence>
<sequence>MDTDDKIASSNKNKGFVVVWFVVLLPVVLLFAAMAMDFSYMYVAKGQLQNAADAAALAGAAMLIRDDGLEPTADDEAAARDKAAQFALANKSAGQNIIIDKSSDITFGYWDNHYTSGGSPINAIQVRAARDTASAGGQVPIIFGRLFGWDKMGAAAIATAAIPARATSSIALCPDFCQGGIPSGLKEFTPPVLMDTGPSTPSVNIYAWTSYDSNVTSTSDVRDLICSQNNISKTACGETIYSSMGAQANSLCNLESQMYNPYFDSGNKDTITIANGVNTPGWWMVVPITQSCPPGAQGNAWDPKPIIGYASIHVMAICTKGCGSGSIKAPCSSLYSAPSNVCNSIATKYGFKTSEIHNKMIIDKYQCVDCDSSGSFFPARRVVLVQE</sequence>
<dbReference type="RefSeq" id="WP_011736556.1">
    <property type="nucleotide sequence ID" value="NC_008609.1"/>
</dbReference>
<dbReference type="Proteomes" id="UP000006732">
    <property type="component" value="Chromosome"/>
</dbReference>
<feature type="domain" description="TadE-like" evidence="2">
    <location>
        <begin position="15"/>
        <end position="56"/>
    </location>
</feature>
<evidence type="ECO:0000256" key="1">
    <source>
        <dbReference type="SAM" id="Phobius"/>
    </source>
</evidence>
<keyword evidence="1" id="KW-0472">Membrane</keyword>
<keyword evidence="1" id="KW-1133">Transmembrane helix</keyword>
<dbReference type="InterPro" id="IPR018705">
    <property type="entry name" value="DUF2134_membrane"/>
</dbReference>
<evidence type="ECO:0000259" key="2">
    <source>
        <dbReference type="Pfam" id="PF07811"/>
    </source>
</evidence>
<dbReference type="HOGENOM" id="CLU_713408_0_0_7"/>
<gene>
    <name evidence="4" type="ordered locus">Ppro_2702</name>
</gene>